<feature type="compositionally biased region" description="Basic and acidic residues" evidence="7">
    <location>
        <begin position="175"/>
        <end position="194"/>
    </location>
</feature>
<dbReference type="InterPro" id="IPR029962">
    <property type="entry name" value="TBL"/>
</dbReference>
<dbReference type="AlphaFoldDB" id="A0A8S0R0J7"/>
<evidence type="ECO:0000256" key="1">
    <source>
        <dbReference type="ARBA" id="ARBA00004167"/>
    </source>
</evidence>
<proteinExistence type="inferred from homology"/>
<keyword evidence="3" id="KW-0812">Transmembrane</keyword>
<dbReference type="GO" id="GO:0016020">
    <property type="term" value="C:membrane"/>
    <property type="evidence" value="ECO:0007669"/>
    <property type="project" value="UniProtKB-SubCell"/>
</dbReference>
<comment type="caution">
    <text evidence="10">The sequence shown here is derived from an EMBL/GenBank/DDBJ whole genome shotgun (WGS) entry which is preliminary data.</text>
</comment>
<accession>A0A8S0R0J7</accession>
<evidence type="ECO:0000256" key="7">
    <source>
        <dbReference type="SAM" id="MobiDB-lite"/>
    </source>
</evidence>
<evidence type="ECO:0000256" key="4">
    <source>
        <dbReference type="ARBA" id="ARBA00022968"/>
    </source>
</evidence>
<dbReference type="GO" id="GO:0005794">
    <property type="term" value="C:Golgi apparatus"/>
    <property type="evidence" value="ECO:0007669"/>
    <property type="project" value="TreeGrafter"/>
</dbReference>
<keyword evidence="4" id="KW-0735">Signal-anchor</keyword>
<keyword evidence="11" id="KW-1185">Reference proteome</keyword>
<protein>
    <submittedName>
        <fullName evidence="10">Trichome birefringence-like 5</fullName>
    </submittedName>
</protein>
<reference evidence="10 11" key="1">
    <citation type="submission" date="2019-12" db="EMBL/GenBank/DDBJ databases">
        <authorList>
            <person name="Alioto T."/>
            <person name="Alioto T."/>
            <person name="Gomez Garrido J."/>
        </authorList>
    </citation>
    <scope>NUCLEOTIDE SEQUENCE [LARGE SCALE GENOMIC DNA]</scope>
</reference>
<evidence type="ECO:0000256" key="3">
    <source>
        <dbReference type="ARBA" id="ARBA00022692"/>
    </source>
</evidence>
<comment type="similarity">
    <text evidence="2">Belongs to the PC-esterase family. TBL subfamily.</text>
</comment>
<evidence type="ECO:0000256" key="2">
    <source>
        <dbReference type="ARBA" id="ARBA00007727"/>
    </source>
</evidence>
<sequence>MATSVSSAFPPKKKKRCTILTLSLLLLFLLSFFFFFSRRALQSTLSLYADLYSQTPFPLLHSPPRSTQAFENFDEITRPIESKSDLDENSNEKPVSSFYDKITEKPTGPTSSAEEKARPISSKSDLDENSNEGNVPKFGDKITEKTTVPASPKSVLESDFQDETSEKTTVPSSSDEEKSELVSSKPDLDEKTNEKTIPQPFSSINEFQGNLSNEETTEHISSKFDIDDKTSGKSGPSLLRETYSDIPSSPDSQDDNDRTNAIERRLQNCDFYKGTWVKDDNYPLYRAGSCPYVDEAFDCQNNGRLDSEYLKWRWKPDECDLPRFNATDFLVRLNGKRLMLVGDSMNRNQFESLLCLLREALPDKSKMYETHGYKITKGRGYYIFKFEDYNCTVEFVRSHFLVREGIRVNGQGNSNPTLSIDRIDKSAGRWKRADILVFNTGHWWAHGKTARGKDYYKEGDYVYPKFDAVEAYRRAIKTWAKWILENAKHGKLMFYRGYSSAHFRGGDWDSGGSCNGETEPVLRGAILDSYPIKMIILEEVIKEMQAPVVLLNVTKLTNFRKDGHPSVYGKNVTAGKKLSTKRQDCSHWCLPGVPDAWNELIYANLVIKQAHSHNMY</sequence>
<evidence type="ECO:0000259" key="9">
    <source>
        <dbReference type="Pfam" id="PF14416"/>
    </source>
</evidence>
<name>A0A8S0R0J7_OLEEU</name>
<comment type="subcellular location">
    <subcellularLocation>
        <location evidence="1">Membrane</location>
        <topology evidence="1">Single-pass membrane protein</topology>
    </subcellularLocation>
</comment>
<evidence type="ECO:0000256" key="6">
    <source>
        <dbReference type="ARBA" id="ARBA00023136"/>
    </source>
</evidence>
<evidence type="ECO:0000256" key="5">
    <source>
        <dbReference type="ARBA" id="ARBA00022989"/>
    </source>
</evidence>
<feature type="compositionally biased region" description="Basic and acidic residues" evidence="7">
    <location>
        <begin position="216"/>
        <end position="231"/>
    </location>
</feature>
<organism evidence="10 11">
    <name type="scientific">Olea europaea subsp. europaea</name>
    <dbReference type="NCBI Taxonomy" id="158383"/>
    <lineage>
        <taxon>Eukaryota</taxon>
        <taxon>Viridiplantae</taxon>
        <taxon>Streptophyta</taxon>
        <taxon>Embryophyta</taxon>
        <taxon>Tracheophyta</taxon>
        <taxon>Spermatophyta</taxon>
        <taxon>Magnoliopsida</taxon>
        <taxon>eudicotyledons</taxon>
        <taxon>Gunneridae</taxon>
        <taxon>Pentapetalae</taxon>
        <taxon>asterids</taxon>
        <taxon>lamiids</taxon>
        <taxon>Lamiales</taxon>
        <taxon>Oleaceae</taxon>
        <taxon>Oleeae</taxon>
        <taxon>Olea</taxon>
    </lineage>
</organism>
<keyword evidence="5" id="KW-1133">Transmembrane helix</keyword>
<evidence type="ECO:0000313" key="10">
    <source>
        <dbReference type="EMBL" id="CAA2972238.1"/>
    </source>
</evidence>
<dbReference type="InterPro" id="IPR026057">
    <property type="entry name" value="TBL_C"/>
</dbReference>
<dbReference type="EMBL" id="CACTIH010002043">
    <property type="protein sequence ID" value="CAA2972238.1"/>
    <property type="molecule type" value="Genomic_DNA"/>
</dbReference>
<evidence type="ECO:0000313" key="11">
    <source>
        <dbReference type="Proteomes" id="UP000594638"/>
    </source>
</evidence>
<dbReference type="PANTHER" id="PTHR32285:SF8">
    <property type="entry name" value="PROTEIN TRICHOME BIREFRINGENCE-LIKE 5"/>
    <property type="match status" value="1"/>
</dbReference>
<dbReference type="Pfam" id="PF14416">
    <property type="entry name" value="PMR5N"/>
    <property type="match status" value="1"/>
</dbReference>
<dbReference type="Pfam" id="PF13839">
    <property type="entry name" value="PC-Esterase"/>
    <property type="match status" value="1"/>
</dbReference>
<feature type="compositionally biased region" description="Polar residues" evidence="7">
    <location>
        <begin position="195"/>
        <end position="214"/>
    </location>
</feature>
<dbReference type="GO" id="GO:0016413">
    <property type="term" value="F:O-acetyltransferase activity"/>
    <property type="evidence" value="ECO:0007669"/>
    <property type="project" value="InterPro"/>
</dbReference>
<dbReference type="OrthoDB" id="630188at2759"/>
<keyword evidence="6" id="KW-0472">Membrane</keyword>
<evidence type="ECO:0000259" key="8">
    <source>
        <dbReference type="Pfam" id="PF13839"/>
    </source>
</evidence>
<dbReference type="Gramene" id="OE9A053603T1">
    <property type="protein sequence ID" value="OE9A053603C1"/>
    <property type="gene ID" value="OE9A053603"/>
</dbReference>
<dbReference type="PANTHER" id="PTHR32285">
    <property type="entry name" value="PROTEIN TRICHOME BIREFRINGENCE-LIKE 9-RELATED"/>
    <property type="match status" value="1"/>
</dbReference>
<dbReference type="InterPro" id="IPR025846">
    <property type="entry name" value="TBL_N"/>
</dbReference>
<dbReference type="Proteomes" id="UP000594638">
    <property type="component" value="Unassembled WGS sequence"/>
</dbReference>
<feature type="domain" description="Trichome birefringence-like C-terminal" evidence="8">
    <location>
        <begin position="321"/>
        <end position="603"/>
    </location>
</feature>
<feature type="region of interest" description="Disordered" evidence="7">
    <location>
        <begin position="78"/>
        <end position="257"/>
    </location>
</feature>
<feature type="domain" description="Trichome birefringence-like N-terminal" evidence="9">
    <location>
        <begin position="268"/>
        <end position="320"/>
    </location>
</feature>
<gene>
    <name evidence="10" type="ORF">OLEA9_A053603</name>
</gene>